<evidence type="ECO:0000313" key="3">
    <source>
        <dbReference type="Proteomes" id="UP000552045"/>
    </source>
</evidence>
<feature type="domain" description="DUF218" evidence="1">
    <location>
        <begin position="50"/>
        <end position="153"/>
    </location>
</feature>
<dbReference type="InterPro" id="IPR003848">
    <property type="entry name" value="DUF218"/>
</dbReference>
<dbReference type="Gene3D" id="3.40.50.620">
    <property type="entry name" value="HUPs"/>
    <property type="match status" value="1"/>
</dbReference>
<evidence type="ECO:0000259" key="1">
    <source>
        <dbReference type="Pfam" id="PF02698"/>
    </source>
</evidence>
<dbReference type="EMBL" id="JACCBH010000001">
    <property type="protein sequence ID" value="NYD53011.1"/>
    <property type="molecule type" value="Genomic_DNA"/>
</dbReference>
<dbReference type="InterPro" id="IPR014729">
    <property type="entry name" value="Rossmann-like_a/b/a_fold"/>
</dbReference>
<keyword evidence="3" id="KW-1185">Reference proteome</keyword>
<sequence length="202" mass="22184">MRPRAITRAGLASVVAAVGLVAWAEWVDARSSRRMLGTGARGRHDALRREAVVVLGYGNRGPRANLINRFRVRAGLRSIDPAAESTLVLCGGTVEGPEPEAVILARFARDECGYTGALVLETESRSTWQNIRNAIPLIEDADAIKIVSNAPHALVGREYLHRLRPDLAARLVAGEEHRLGEVVPIKIVAALRMLWFRLRSRD</sequence>
<gene>
    <name evidence="2" type="ORF">BKA02_000066</name>
</gene>
<organism evidence="2 3">
    <name type="scientific">Microbacterium pseudoresistens</name>
    <dbReference type="NCBI Taxonomy" id="640634"/>
    <lineage>
        <taxon>Bacteria</taxon>
        <taxon>Bacillati</taxon>
        <taxon>Actinomycetota</taxon>
        <taxon>Actinomycetes</taxon>
        <taxon>Micrococcales</taxon>
        <taxon>Microbacteriaceae</taxon>
        <taxon>Microbacterium</taxon>
    </lineage>
</organism>
<reference evidence="2 3" key="1">
    <citation type="submission" date="2020-07" db="EMBL/GenBank/DDBJ databases">
        <title>Sequencing the genomes of 1000 actinobacteria strains.</title>
        <authorList>
            <person name="Klenk H.-P."/>
        </authorList>
    </citation>
    <scope>NUCLEOTIDE SEQUENCE [LARGE SCALE GENOMIC DNA]</scope>
    <source>
        <strain evidence="2 3">DSM 22185</strain>
    </source>
</reference>
<dbReference type="Proteomes" id="UP000552045">
    <property type="component" value="Unassembled WGS sequence"/>
</dbReference>
<accession>A0A7Y9ESL0</accession>
<evidence type="ECO:0000313" key="2">
    <source>
        <dbReference type="EMBL" id="NYD53011.1"/>
    </source>
</evidence>
<dbReference type="AlphaFoldDB" id="A0A7Y9ESL0"/>
<dbReference type="Pfam" id="PF02698">
    <property type="entry name" value="DUF218"/>
    <property type="match status" value="1"/>
</dbReference>
<name>A0A7Y9ESL0_9MICO</name>
<proteinExistence type="predicted"/>
<protein>
    <recommendedName>
        <fullName evidence="1">DUF218 domain-containing protein</fullName>
    </recommendedName>
</protein>
<comment type="caution">
    <text evidence="2">The sequence shown here is derived from an EMBL/GenBank/DDBJ whole genome shotgun (WGS) entry which is preliminary data.</text>
</comment>
<dbReference type="RefSeq" id="WP_179430215.1">
    <property type="nucleotide sequence ID" value="NZ_BAABLC010000003.1"/>
</dbReference>
<dbReference type="CDD" id="cd06259">
    <property type="entry name" value="YdcF-like"/>
    <property type="match status" value="1"/>
</dbReference>